<dbReference type="Proteomes" id="UP000518266">
    <property type="component" value="Unassembled WGS sequence"/>
</dbReference>
<organism evidence="2 3">
    <name type="scientific">Dissostichus mawsoni</name>
    <name type="common">Antarctic cod</name>
    <dbReference type="NCBI Taxonomy" id="36200"/>
    <lineage>
        <taxon>Eukaryota</taxon>
        <taxon>Metazoa</taxon>
        <taxon>Chordata</taxon>
        <taxon>Craniata</taxon>
        <taxon>Vertebrata</taxon>
        <taxon>Euteleostomi</taxon>
        <taxon>Actinopterygii</taxon>
        <taxon>Neopterygii</taxon>
        <taxon>Teleostei</taxon>
        <taxon>Neoteleostei</taxon>
        <taxon>Acanthomorphata</taxon>
        <taxon>Eupercaria</taxon>
        <taxon>Perciformes</taxon>
        <taxon>Notothenioidei</taxon>
        <taxon>Nototheniidae</taxon>
        <taxon>Dissostichus</taxon>
    </lineage>
</organism>
<keyword evidence="3" id="KW-1185">Reference proteome</keyword>
<feature type="compositionally biased region" description="Basic residues" evidence="1">
    <location>
        <begin position="138"/>
        <end position="154"/>
    </location>
</feature>
<comment type="caution">
    <text evidence="2">The sequence shown here is derived from an EMBL/GenBank/DDBJ whole genome shotgun (WGS) entry which is preliminary data.</text>
</comment>
<feature type="compositionally biased region" description="Polar residues" evidence="1">
    <location>
        <begin position="128"/>
        <end position="137"/>
    </location>
</feature>
<dbReference type="EMBL" id="JAAKFY010000023">
    <property type="protein sequence ID" value="KAF3837156.1"/>
    <property type="molecule type" value="Genomic_DNA"/>
</dbReference>
<name>A0A7J5XJ96_DISMA</name>
<feature type="compositionally biased region" description="Basic and acidic residues" evidence="1">
    <location>
        <begin position="117"/>
        <end position="127"/>
    </location>
</feature>
<reference evidence="2 3" key="1">
    <citation type="submission" date="2020-03" db="EMBL/GenBank/DDBJ databases">
        <title>Dissostichus mawsoni Genome sequencing and assembly.</title>
        <authorList>
            <person name="Park H."/>
        </authorList>
    </citation>
    <scope>NUCLEOTIDE SEQUENCE [LARGE SCALE GENOMIC DNA]</scope>
    <source>
        <strain evidence="2">DM0001</strain>
        <tissue evidence="2">Muscle</tissue>
    </source>
</reference>
<dbReference type="AlphaFoldDB" id="A0A7J5XJ96"/>
<protein>
    <submittedName>
        <fullName evidence="2">Uncharacterized protein</fullName>
    </submittedName>
</protein>
<gene>
    <name evidence="2" type="ORF">F7725_004620</name>
</gene>
<evidence type="ECO:0000313" key="2">
    <source>
        <dbReference type="EMBL" id="KAF3837156.1"/>
    </source>
</evidence>
<feature type="compositionally biased region" description="Polar residues" evidence="1">
    <location>
        <begin position="58"/>
        <end position="69"/>
    </location>
</feature>
<feature type="compositionally biased region" description="Basic and acidic residues" evidence="1">
    <location>
        <begin position="35"/>
        <end position="44"/>
    </location>
</feature>
<feature type="region of interest" description="Disordered" evidence="1">
    <location>
        <begin position="1"/>
        <end position="93"/>
    </location>
</feature>
<feature type="region of interest" description="Disordered" evidence="1">
    <location>
        <begin position="107"/>
        <end position="183"/>
    </location>
</feature>
<proteinExistence type="predicted"/>
<accession>A0A7J5XJ96</accession>
<evidence type="ECO:0000256" key="1">
    <source>
        <dbReference type="SAM" id="MobiDB-lite"/>
    </source>
</evidence>
<evidence type="ECO:0000313" key="3">
    <source>
        <dbReference type="Proteomes" id="UP000518266"/>
    </source>
</evidence>
<sequence>MRQEQLRKKDKDGKVEEKKRNTQRKRKRTTATDEVGIKKTKQEEENIVEGAKEANIGSECQKSTQSEITLFTKRNRKPKAKTSVPKSGVPNETQDAMPLLIPLVQTQAPNMPPLTDNQKELLGKNDDTPPSTSNNGKTLRKVTVRRNQKRRRKQSQQPPMAATMKTHAHFPLVWYPKQRRRFS</sequence>
<feature type="compositionally biased region" description="Basic and acidic residues" evidence="1">
    <location>
        <begin position="1"/>
        <end position="20"/>
    </location>
</feature>